<organism evidence="2 3">
    <name type="scientific">Mucor saturninus</name>
    <dbReference type="NCBI Taxonomy" id="64648"/>
    <lineage>
        <taxon>Eukaryota</taxon>
        <taxon>Fungi</taxon>
        <taxon>Fungi incertae sedis</taxon>
        <taxon>Mucoromycota</taxon>
        <taxon>Mucoromycotina</taxon>
        <taxon>Mucoromycetes</taxon>
        <taxon>Mucorales</taxon>
        <taxon>Mucorineae</taxon>
        <taxon>Mucoraceae</taxon>
        <taxon>Mucor</taxon>
    </lineage>
</organism>
<dbReference type="AlphaFoldDB" id="A0A8H7V5N2"/>
<keyword evidence="1" id="KW-0812">Transmembrane</keyword>
<dbReference type="Proteomes" id="UP000603453">
    <property type="component" value="Unassembled WGS sequence"/>
</dbReference>
<accession>A0A8H7V5N2</accession>
<keyword evidence="1" id="KW-0472">Membrane</keyword>
<dbReference type="OrthoDB" id="10494695at2759"/>
<evidence type="ECO:0000313" key="2">
    <source>
        <dbReference type="EMBL" id="KAG2208085.1"/>
    </source>
</evidence>
<sequence length="557" mass="64808">MSLFSERSYVSGFGRIDDNYNTYLYLIKHVLLCVSGTYWSWFFVRKAARYVESHVHRFFVPPILRYIGILGSAFINTYYTKTNILYTNKEDRNFIHLLRSNRDLHADKLNDAVFILYKWTQLADVIKLESLSIAENFSSTDDVLSRKIILELFSTHRSTRLNTLLHYLNDSVPNFYESQELAGALSTLIVMTVGFPEHFYINSSSTKFRFIDSIMVDALRASQDSYVFDFVLNYIIAPSDVEATTFFQDLLVDEHVKYTLVSNKYRTPIMNAFSKPSFMLNTAPGIKNGLFGYRLRRHAISFFQNIICSFYKDVYVNFFEAHIREVLTEIEKIHFLLQDSNNNYVFTKEDLLSAGIISSIDQKTNPDFEKYHPIFADDETHAYNAITFKKRIQDHREHYALIRSSIERVQASVNVELYIKTCTHPTTTQCFDQLQNAYKNLLSKFKQYQGHLFQHEKAFASCQVVQFLGAFKFEIESVLRNKSKVNTWCGDNRIKNALKRFFASDSVAMDVGTMYNAYHDRDSNMKSEYTTSVTTIYNGLSEVTQALYHTLNNKKTV</sequence>
<evidence type="ECO:0000313" key="3">
    <source>
        <dbReference type="Proteomes" id="UP000603453"/>
    </source>
</evidence>
<keyword evidence="3" id="KW-1185">Reference proteome</keyword>
<gene>
    <name evidence="2" type="ORF">INT47_010447</name>
</gene>
<dbReference type="EMBL" id="JAEPRD010000021">
    <property type="protein sequence ID" value="KAG2208085.1"/>
    <property type="molecule type" value="Genomic_DNA"/>
</dbReference>
<feature type="transmembrane region" description="Helical" evidence="1">
    <location>
        <begin position="63"/>
        <end position="79"/>
    </location>
</feature>
<proteinExistence type="predicted"/>
<evidence type="ECO:0000256" key="1">
    <source>
        <dbReference type="SAM" id="Phobius"/>
    </source>
</evidence>
<protein>
    <submittedName>
        <fullName evidence="2">Uncharacterized protein</fullName>
    </submittedName>
</protein>
<name>A0A8H7V5N2_9FUNG</name>
<comment type="caution">
    <text evidence="2">The sequence shown here is derived from an EMBL/GenBank/DDBJ whole genome shotgun (WGS) entry which is preliminary data.</text>
</comment>
<feature type="transmembrane region" description="Helical" evidence="1">
    <location>
        <begin position="20"/>
        <end position="42"/>
    </location>
</feature>
<reference evidence="2" key="1">
    <citation type="submission" date="2020-12" db="EMBL/GenBank/DDBJ databases">
        <title>Metabolic potential, ecology and presence of endohyphal bacteria is reflected in genomic diversity of Mucoromycotina.</title>
        <authorList>
            <person name="Muszewska A."/>
            <person name="Okrasinska A."/>
            <person name="Steczkiewicz K."/>
            <person name="Drgas O."/>
            <person name="Orlowska M."/>
            <person name="Perlinska-Lenart U."/>
            <person name="Aleksandrzak-Piekarczyk T."/>
            <person name="Szatraj K."/>
            <person name="Zielenkiewicz U."/>
            <person name="Pilsyk S."/>
            <person name="Malc E."/>
            <person name="Mieczkowski P."/>
            <person name="Kruszewska J.S."/>
            <person name="Biernat P."/>
            <person name="Pawlowska J."/>
        </authorList>
    </citation>
    <scope>NUCLEOTIDE SEQUENCE</scope>
    <source>
        <strain evidence="2">WA0000017839</strain>
    </source>
</reference>
<keyword evidence="1" id="KW-1133">Transmembrane helix</keyword>